<dbReference type="Gene3D" id="2.60.40.1120">
    <property type="entry name" value="Carboxypeptidase-like, regulatory domain"/>
    <property type="match status" value="2"/>
</dbReference>
<dbReference type="EMBL" id="VMGK01000003">
    <property type="protein sequence ID" value="TSC93358.1"/>
    <property type="molecule type" value="Genomic_DNA"/>
</dbReference>
<gene>
    <name evidence="1" type="ORF">CEN89_141</name>
</gene>
<organism evidence="1 2">
    <name type="scientific">Candidatus Berkelbacteria bacterium Licking1014_7</name>
    <dbReference type="NCBI Taxonomy" id="2017147"/>
    <lineage>
        <taxon>Bacteria</taxon>
        <taxon>Candidatus Berkelbacteria</taxon>
    </lineage>
</organism>
<evidence type="ECO:0000313" key="2">
    <source>
        <dbReference type="Proteomes" id="UP000315689"/>
    </source>
</evidence>
<dbReference type="SUPFAM" id="SSF49464">
    <property type="entry name" value="Carboxypeptidase regulatory domain-like"/>
    <property type="match status" value="2"/>
</dbReference>
<dbReference type="Pfam" id="PF13620">
    <property type="entry name" value="CarboxypepD_reg"/>
    <property type="match status" value="2"/>
</dbReference>
<reference evidence="1 2" key="1">
    <citation type="submission" date="2017-07" db="EMBL/GenBank/DDBJ databases">
        <title>Mechanisms for carbon and nitrogen cycling indicate functional differentiation within the Candidate Phyla Radiation.</title>
        <authorList>
            <person name="Danczak R.E."/>
            <person name="Johnston M.D."/>
            <person name="Kenah C."/>
            <person name="Slattery M."/>
            <person name="Wrighton K.C."/>
            <person name="Wilkins M.J."/>
        </authorList>
    </citation>
    <scope>NUCLEOTIDE SEQUENCE [LARGE SCALE GENOMIC DNA]</scope>
    <source>
        <strain evidence="1">Licking1014_7</strain>
    </source>
</reference>
<evidence type="ECO:0000313" key="1">
    <source>
        <dbReference type="EMBL" id="TSC93358.1"/>
    </source>
</evidence>
<evidence type="ECO:0008006" key="3">
    <source>
        <dbReference type="Google" id="ProtNLM"/>
    </source>
</evidence>
<comment type="caution">
    <text evidence="1">The sequence shown here is derived from an EMBL/GenBank/DDBJ whole genome shotgun (WGS) entry which is preliminary data.</text>
</comment>
<dbReference type="Proteomes" id="UP000315689">
    <property type="component" value="Unassembled WGS sequence"/>
</dbReference>
<sequence length="511" mass="55978">MKRYLSIIFSAILLLFFILGLFVVPTQAETDQVPIGYQIAQKASGEVGYAEKTDNVVKYNNCYNKSPLSNGSCPTGQGVPWCTVFTSWTVNKVLGDTLQKYGIKPGAREWSVLGFMDWFKRNNGKKIVYNGREITIRWIPINLISRGKEKLAIGDIKFIIGNGSSRHSNVVSYLSKDYSTYIMDNENWDDSDYDTIDGNWDDTVSLFRSQKKYAKYLRGIGRFDDSLKFVEVSGKVKDSQNNQGISYVDVYLTPTFSSDIDSYRTQSNDRGFFIIAHDIPGRYEFSIVKEGYKTIKEQKDIRIGNNTFNFTMEKIVTSAPSTPTNPPADIPATPIVASAKVAGTVKNSVTSQAISGATVKIDNVGTNQTNSAGAYSLTINNVTPNQYKITVSATGYTSQNTIISGLQGGQTRTLNWTLNPTAGGTTGGTGTTTTSLSIYTKCVPDNTKMITSFDVYVAGTKKYSIGGDSGEIPNPNANTYLKASGCPTATDTRTSNTINTTGKTEVTFELK</sequence>
<protein>
    <recommendedName>
        <fullName evidence="3">Carboxypeptidase regulatory-like domain-containing protein</fullName>
    </recommendedName>
</protein>
<dbReference type="AlphaFoldDB" id="A0A554LKH3"/>
<dbReference type="InterPro" id="IPR008969">
    <property type="entry name" value="CarboxyPept-like_regulatory"/>
</dbReference>
<name>A0A554LKH3_9BACT</name>
<accession>A0A554LKH3</accession>
<proteinExistence type="predicted"/>